<dbReference type="PANTHER" id="PTHR37944">
    <property type="entry name" value="PORIN B"/>
    <property type="match status" value="1"/>
</dbReference>
<dbReference type="GO" id="GO:0008643">
    <property type="term" value="P:carbohydrate transport"/>
    <property type="evidence" value="ECO:0007669"/>
    <property type="project" value="InterPro"/>
</dbReference>
<dbReference type="EMBL" id="QFYQ01000003">
    <property type="protein sequence ID" value="RAK51152.1"/>
    <property type="molecule type" value="Genomic_DNA"/>
</dbReference>
<dbReference type="Gene3D" id="2.40.160.180">
    <property type="entry name" value="Carbohydrate-selective porin OprB"/>
    <property type="match status" value="1"/>
</dbReference>
<dbReference type="RefSeq" id="WP_111530587.1">
    <property type="nucleotide sequence ID" value="NZ_JBHRSG010000003.1"/>
</dbReference>
<feature type="chain" id="PRO_5016190848" evidence="2">
    <location>
        <begin position="26"/>
        <end position="448"/>
    </location>
</feature>
<keyword evidence="2" id="KW-0732">Signal</keyword>
<dbReference type="InterPro" id="IPR007049">
    <property type="entry name" value="Carb-sel_porin_OprB"/>
</dbReference>
<sequence>MRACRLGGLVAAVTTLVPAAALAQAQPPQKPPQADSPSKPPAEHLLGDWAAGPAATGVELSLEYKGEVVGNLSGGHGHGLDYSHLILGEAALDGAKLWNLKGFKLYAAFANVAGNSLSADTLGDDFLAVQDAYVPNVTVGARLAWLYGEQSFAGDRVNVAAGRLPVHRDFARSDFYCRFMSTAICGGPHTLPAQPAFTDLPFATWGARAQVKLGGGLSTTLGAYEVNPKHGGPSGLNWSTGGSTGTLYPVELAFAPGGKSARLPGHYKLGWMYDTSAYPDLYADAAGQPIAVSGRPGRSHRGRPTGYALFDQMLVRHGRGKTAGLVAFGGYVRSDPATFRLAQLSFLGLSDEGLVASRPKDVAGLLVAHTQVSSSLSRTERLQAALGEPFTGGVDGVQRSEWVVEANYAVHVRDGLTLMPDVQWVRWPGAIRGHGDALVLGARADIHF</sequence>
<dbReference type="GO" id="GO:0016020">
    <property type="term" value="C:membrane"/>
    <property type="evidence" value="ECO:0007669"/>
    <property type="project" value="InterPro"/>
</dbReference>
<dbReference type="GO" id="GO:0015288">
    <property type="term" value="F:porin activity"/>
    <property type="evidence" value="ECO:0007669"/>
    <property type="project" value="InterPro"/>
</dbReference>
<reference evidence="5" key="1">
    <citation type="submission" date="2018-05" db="EMBL/GenBank/DDBJ databases">
        <authorList>
            <person name="Li X."/>
        </authorList>
    </citation>
    <scope>NUCLEOTIDE SEQUENCE [LARGE SCALE GENOMIC DNA]</scope>
    <source>
        <strain evidence="5">LX32</strain>
    </source>
</reference>
<comment type="caution">
    <text evidence="4">The sequence shown here is derived from an EMBL/GenBank/DDBJ whole genome shotgun (WGS) entry which is preliminary data.</text>
</comment>
<gene>
    <name evidence="4" type="ORF">DJ017_19520</name>
</gene>
<dbReference type="InterPro" id="IPR038673">
    <property type="entry name" value="OprB_sf"/>
</dbReference>
<evidence type="ECO:0000313" key="4">
    <source>
        <dbReference type="EMBL" id="RAK51152.1"/>
    </source>
</evidence>
<comment type="similarity">
    <text evidence="1 2">Belongs to the OprB family.</text>
</comment>
<dbReference type="Proteomes" id="UP000249254">
    <property type="component" value="Unassembled WGS sequence"/>
</dbReference>
<evidence type="ECO:0000256" key="2">
    <source>
        <dbReference type="RuleBase" id="RU363072"/>
    </source>
</evidence>
<organism evidence="4 5">
    <name type="scientific">Phenylobacterium soli</name>
    <dbReference type="NCBI Taxonomy" id="2170551"/>
    <lineage>
        <taxon>Bacteria</taxon>
        <taxon>Pseudomonadati</taxon>
        <taxon>Pseudomonadota</taxon>
        <taxon>Alphaproteobacteria</taxon>
        <taxon>Caulobacterales</taxon>
        <taxon>Caulobacteraceae</taxon>
        <taxon>Phenylobacterium</taxon>
    </lineage>
</organism>
<evidence type="ECO:0000313" key="5">
    <source>
        <dbReference type="Proteomes" id="UP000249254"/>
    </source>
</evidence>
<dbReference type="Pfam" id="PF04966">
    <property type="entry name" value="OprB"/>
    <property type="match status" value="1"/>
</dbReference>
<evidence type="ECO:0000256" key="1">
    <source>
        <dbReference type="ARBA" id="ARBA00008769"/>
    </source>
</evidence>
<keyword evidence="5" id="KW-1185">Reference proteome</keyword>
<dbReference type="InterPro" id="IPR052932">
    <property type="entry name" value="OprB_Porin"/>
</dbReference>
<feature type="compositionally biased region" description="Low complexity" evidence="3">
    <location>
        <begin position="23"/>
        <end position="37"/>
    </location>
</feature>
<name>A0A328A933_9CAUL</name>
<evidence type="ECO:0000256" key="3">
    <source>
        <dbReference type="SAM" id="MobiDB-lite"/>
    </source>
</evidence>
<feature type="signal peptide" evidence="2">
    <location>
        <begin position="1"/>
        <end position="25"/>
    </location>
</feature>
<dbReference type="OrthoDB" id="177316at2"/>
<protein>
    <submittedName>
        <fullName evidence="4">Uncharacterized protein</fullName>
    </submittedName>
</protein>
<accession>A0A328A933</accession>
<dbReference type="PANTHER" id="PTHR37944:SF1">
    <property type="entry name" value="PORIN B"/>
    <property type="match status" value="1"/>
</dbReference>
<proteinExistence type="inferred from homology"/>
<dbReference type="AlphaFoldDB" id="A0A328A933"/>
<feature type="region of interest" description="Disordered" evidence="3">
    <location>
        <begin position="23"/>
        <end position="46"/>
    </location>
</feature>